<dbReference type="EMBL" id="CARXXK010000001">
    <property type="protein sequence ID" value="CAI6351652.1"/>
    <property type="molecule type" value="Genomic_DNA"/>
</dbReference>
<evidence type="ECO:0000313" key="2">
    <source>
        <dbReference type="Proteomes" id="UP001160148"/>
    </source>
</evidence>
<sequence>MAVWTNSAKVTEFGWKSMPYNLPAVDNTQESKQKPSEIGDFPSLLVHKRAVSCPNMVLLKNSAAEALLETWCKSTRYQYNTDGYLRYPGKWTETFGKLRFP</sequence>
<protein>
    <submittedName>
        <fullName evidence="1">Uncharacterized protein</fullName>
    </submittedName>
</protein>
<organism evidence="1 2">
    <name type="scientific">Macrosiphum euphorbiae</name>
    <name type="common">potato aphid</name>
    <dbReference type="NCBI Taxonomy" id="13131"/>
    <lineage>
        <taxon>Eukaryota</taxon>
        <taxon>Metazoa</taxon>
        <taxon>Ecdysozoa</taxon>
        <taxon>Arthropoda</taxon>
        <taxon>Hexapoda</taxon>
        <taxon>Insecta</taxon>
        <taxon>Pterygota</taxon>
        <taxon>Neoptera</taxon>
        <taxon>Paraneoptera</taxon>
        <taxon>Hemiptera</taxon>
        <taxon>Sternorrhyncha</taxon>
        <taxon>Aphidomorpha</taxon>
        <taxon>Aphidoidea</taxon>
        <taxon>Aphididae</taxon>
        <taxon>Macrosiphini</taxon>
        <taxon>Macrosiphum</taxon>
    </lineage>
</organism>
<comment type="caution">
    <text evidence="1">The sequence shown here is derived from an EMBL/GenBank/DDBJ whole genome shotgun (WGS) entry which is preliminary data.</text>
</comment>
<name>A0AAV0W7A2_9HEMI</name>
<evidence type="ECO:0000313" key="1">
    <source>
        <dbReference type="EMBL" id="CAI6351652.1"/>
    </source>
</evidence>
<proteinExistence type="predicted"/>
<accession>A0AAV0W7A2</accession>
<gene>
    <name evidence="1" type="ORF">MEUPH1_LOCUS7978</name>
</gene>
<reference evidence="1 2" key="1">
    <citation type="submission" date="2023-01" db="EMBL/GenBank/DDBJ databases">
        <authorList>
            <person name="Whitehead M."/>
        </authorList>
    </citation>
    <scope>NUCLEOTIDE SEQUENCE [LARGE SCALE GENOMIC DNA]</scope>
</reference>
<dbReference type="AlphaFoldDB" id="A0AAV0W7A2"/>
<dbReference type="Proteomes" id="UP001160148">
    <property type="component" value="Unassembled WGS sequence"/>
</dbReference>
<keyword evidence="2" id="KW-1185">Reference proteome</keyword>